<proteinExistence type="predicted"/>
<evidence type="ECO:0000259" key="4">
    <source>
        <dbReference type="PROSITE" id="PS50887"/>
    </source>
</evidence>
<dbReference type="InterPro" id="IPR000160">
    <property type="entry name" value="GGDEF_dom"/>
</dbReference>
<dbReference type="FunFam" id="3.30.70.270:FF:000001">
    <property type="entry name" value="Diguanylate cyclase domain protein"/>
    <property type="match status" value="1"/>
</dbReference>
<dbReference type="GO" id="GO:0052621">
    <property type="term" value="F:diguanylate cyclase activity"/>
    <property type="evidence" value="ECO:0007669"/>
    <property type="project" value="UniProtKB-EC"/>
</dbReference>
<dbReference type="OrthoDB" id="9813903at2"/>
<protein>
    <recommendedName>
        <fullName evidence="1">diguanylate cyclase</fullName>
        <ecNumber evidence="1">2.7.7.65</ecNumber>
    </recommendedName>
</protein>
<feature type="transmembrane region" description="Helical" evidence="3">
    <location>
        <begin position="38"/>
        <end position="60"/>
    </location>
</feature>
<evidence type="ECO:0000313" key="6">
    <source>
        <dbReference type="Proteomes" id="UP000199119"/>
    </source>
</evidence>
<dbReference type="NCBIfam" id="TIGR00254">
    <property type="entry name" value="GGDEF"/>
    <property type="match status" value="1"/>
</dbReference>
<keyword evidence="6" id="KW-1185">Reference proteome</keyword>
<evidence type="ECO:0000256" key="2">
    <source>
        <dbReference type="ARBA" id="ARBA00034247"/>
    </source>
</evidence>
<feature type="transmembrane region" description="Helical" evidence="3">
    <location>
        <begin position="123"/>
        <end position="140"/>
    </location>
</feature>
<dbReference type="EMBL" id="FONX01000013">
    <property type="protein sequence ID" value="SFF13114.1"/>
    <property type="molecule type" value="Genomic_DNA"/>
</dbReference>
<keyword evidence="3" id="KW-0812">Transmembrane</keyword>
<sequence length="398" mass="42167">MSLDFVTLLSITAVNLCMLAAVLPLIMGARVSRAARSVQISVALQALGWVGIIASTLVHGTVWDRVLSTASIASTAGAQWALFVALGDWLGPRPGARWMPWLTLATPLGYGIGFGHYAFRVGWANGLLAALLLLSARATLTPLRSATSRWRLLLCACLLLMAGFTAARGLLGAFTDAYPTFKTPHPVNIGSAIAANITAVLGVVALMVAWRTETEDQLRALASTDALTGIPNRRGFDQRAPLLLARAIDDEQAVTAVMFDLDHFKRINDTRGHEVGDKALALFARLLSEAVKPGDIVGRMGGEEFAALLMHAPGAQAARQLDLRLRSRLATESSHALGFMLDYSAGAATALARAPANTAQLRTTWMAPADAALYAAKERGRGQLRGAPAAISIAATRL</sequence>
<gene>
    <name evidence="5" type="ORF">SAMN04489711_113144</name>
</gene>
<keyword evidence="3" id="KW-1133">Transmembrane helix</keyword>
<dbReference type="STRING" id="1177982.SAMN04489711_113144"/>
<feature type="transmembrane region" description="Helical" evidence="3">
    <location>
        <begin position="191"/>
        <end position="210"/>
    </location>
</feature>
<dbReference type="SMART" id="SM00267">
    <property type="entry name" value="GGDEF"/>
    <property type="match status" value="1"/>
</dbReference>
<comment type="catalytic activity">
    <reaction evidence="2">
        <text>2 GTP = 3',3'-c-di-GMP + 2 diphosphate</text>
        <dbReference type="Rhea" id="RHEA:24898"/>
        <dbReference type="ChEBI" id="CHEBI:33019"/>
        <dbReference type="ChEBI" id="CHEBI:37565"/>
        <dbReference type="ChEBI" id="CHEBI:58805"/>
        <dbReference type="EC" id="2.7.7.65"/>
    </reaction>
</comment>
<dbReference type="GO" id="GO:0043709">
    <property type="term" value="P:cell adhesion involved in single-species biofilm formation"/>
    <property type="evidence" value="ECO:0007669"/>
    <property type="project" value="TreeGrafter"/>
</dbReference>
<feature type="transmembrane region" description="Helical" evidence="3">
    <location>
        <begin position="152"/>
        <end position="171"/>
    </location>
</feature>
<reference evidence="6" key="1">
    <citation type="submission" date="2016-10" db="EMBL/GenBank/DDBJ databases">
        <authorList>
            <person name="Varghese N."/>
            <person name="Submissions S."/>
        </authorList>
    </citation>
    <scope>NUCLEOTIDE SEQUENCE [LARGE SCALE GENOMIC DNA]</scope>
    <source>
        <strain evidence="6">DSM 27981</strain>
    </source>
</reference>
<feature type="transmembrane region" description="Helical" evidence="3">
    <location>
        <begin position="6"/>
        <end position="26"/>
    </location>
</feature>
<feature type="domain" description="GGDEF" evidence="4">
    <location>
        <begin position="252"/>
        <end position="389"/>
    </location>
</feature>
<keyword evidence="3" id="KW-0472">Membrane</keyword>
<dbReference type="InterPro" id="IPR029787">
    <property type="entry name" value="Nucleotide_cyclase"/>
</dbReference>
<dbReference type="RefSeq" id="WP_092940696.1">
    <property type="nucleotide sequence ID" value="NZ_FONX01000013.1"/>
</dbReference>
<name>A0A1I2G5V4_9BURK</name>
<dbReference type="Pfam" id="PF00990">
    <property type="entry name" value="GGDEF"/>
    <property type="match status" value="1"/>
</dbReference>
<evidence type="ECO:0000313" key="5">
    <source>
        <dbReference type="EMBL" id="SFF13114.1"/>
    </source>
</evidence>
<dbReference type="InterPro" id="IPR050469">
    <property type="entry name" value="Diguanylate_Cyclase"/>
</dbReference>
<dbReference type="PANTHER" id="PTHR45138">
    <property type="entry name" value="REGULATORY COMPONENTS OF SENSORY TRANSDUCTION SYSTEM"/>
    <property type="match status" value="1"/>
</dbReference>
<dbReference type="CDD" id="cd01949">
    <property type="entry name" value="GGDEF"/>
    <property type="match status" value="1"/>
</dbReference>
<accession>A0A1I2G5V4</accession>
<dbReference type="GO" id="GO:1902201">
    <property type="term" value="P:negative regulation of bacterial-type flagellum-dependent cell motility"/>
    <property type="evidence" value="ECO:0007669"/>
    <property type="project" value="TreeGrafter"/>
</dbReference>
<dbReference type="AlphaFoldDB" id="A0A1I2G5V4"/>
<organism evidence="5 6">
    <name type="scientific">Paracidovorax wautersii</name>
    <dbReference type="NCBI Taxonomy" id="1177982"/>
    <lineage>
        <taxon>Bacteria</taxon>
        <taxon>Pseudomonadati</taxon>
        <taxon>Pseudomonadota</taxon>
        <taxon>Betaproteobacteria</taxon>
        <taxon>Burkholderiales</taxon>
        <taxon>Comamonadaceae</taxon>
        <taxon>Paracidovorax</taxon>
    </lineage>
</organism>
<dbReference type="PANTHER" id="PTHR45138:SF9">
    <property type="entry name" value="DIGUANYLATE CYCLASE DGCM-RELATED"/>
    <property type="match status" value="1"/>
</dbReference>
<dbReference type="Proteomes" id="UP000199119">
    <property type="component" value="Unassembled WGS sequence"/>
</dbReference>
<evidence type="ECO:0000256" key="1">
    <source>
        <dbReference type="ARBA" id="ARBA00012528"/>
    </source>
</evidence>
<dbReference type="Gene3D" id="3.30.70.270">
    <property type="match status" value="1"/>
</dbReference>
<dbReference type="GO" id="GO:0005886">
    <property type="term" value="C:plasma membrane"/>
    <property type="evidence" value="ECO:0007669"/>
    <property type="project" value="TreeGrafter"/>
</dbReference>
<evidence type="ECO:0000256" key="3">
    <source>
        <dbReference type="SAM" id="Phobius"/>
    </source>
</evidence>
<dbReference type="PROSITE" id="PS50887">
    <property type="entry name" value="GGDEF"/>
    <property type="match status" value="1"/>
</dbReference>
<dbReference type="EC" id="2.7.7.65" evidence="1"/>
<dbReference type="InterPro" id="IPR043128">
    <property type="entry name" value="Rev_trsase/Diguanyl_cyclase"/>
</dbReference>
<dbReference type="SUPFAM" id="SSF55073">
    <property type="entry name" value="Nucleotide cyclase"/>
    <property type="match status" value="1"/>
</dbReference>